<dbReference type="Pfam" id="PF01869">
    <property type="entry name" value="BcrAD_BadFG"/>
    <property type="match status" value="1"/>
</dbReference>
<dbReference type="PANTHER" id="PTHR43190:SF3">
    <property type="entry name" value="N-ACETYL-D-GLUCOSAMINE KINASE"/>
    <property type="match status" value="1"/>
</dbReference>
<dbReference type="eggNOG" id="COG2971">
    <property type="taxonomic scope" value="Bacteria"/>
</dbReference>
<evidence type="ECO:0000259" key="1">
    <source>
        <dbReference type="Pfam" id="PF01869"/>
    </source>
</evidence>
<dbReference type="EMBL" id="CP006650">
    <property type="protein sequence ID" value="AGT09908.1"/>
    <property type="molecule type" value="Genomic_DNA"/>
</dbReference>
<gene>
    <name evidence="2" type="ORF">JCM7686_2852</name>
</gene>
<feature type="domain" description="ATPase BadF/BadG/BcrA/BcrD type" evidence="1">
    <location>
        <begin position="17"/>
        <end position="298"/>
    </location>
</feature>
<dbReference type="SUPFAM" id="SSF53067">
    <property type="entry name" value="Actin-like ATPase domain"/>
    <property type="match status" value="2"/>
</dbReference>
<sequence length="310" mass="31689">MTGTDGRAPLAPEALILGVDIGGTKTHLRLRHGAHERDLIVPTADWRRREWQADASKLLAMAHDFVGGQAVDALAVGANGCDDQSECQAFEDAFRAAGAGPVRVVNDAELMPAAFGLDGQIGVVAGTGSIAVCRDSAGAMLVAGGWGWVIGDEGSAPSLVREAARTVALHLDCGGDPTEPLARQLFAALGIPSPARIGSRLVAQGNAMGVGRHAALVFDAADEGSALARQVIAEGGAALAALVQRLQMRGARADAVVAGGSVIASQPRLWQAFSDNIARLAPGLALHLHRGPPVAGAIVLADRLAAQSSR</sequence>
<keyword evidence="3" id="KW-1185">Reference proteome</keyword>
<dbReference type="Proteomes" id="UP000015480">
    <property type="component" value="Chromosome"/>
</dbReference>
<proteinExistence type="predicted"/>
<reference evidence="2 3" key="1">
    <citation type="journal article" date="2014" name="BMC Genomics">
        <title>Architecture and functions of a multipartite genome of the methylotrophic bacterium Paracoccus aminophilus JCM 7686, containing primary and secondary chromids.</title>
        <authorList>
            <person name="Dziewit L."/>
            <person name="Czarnecki J."/>
            <person name="Wibberg D."/>
            <person name="Radlinska M."/>
            <person name="Mrozek P."/>
            <person name="Szymczak M."/>
            <person name="Schluter A."/>
            <person name="Puhler A."/>
            <person name="Bartosik D."/>
        </authorList>
    </citation>
    <scope>NUCLEOTIDE SEQUENCE [LARGE SCALE GENOMIC DNA]</scope>
    <source>
        <strain evidence="2">JCM 7686</strain>
    </source>
</reference>
<dbReference type="PATRIC" id="fig|1367847.3.peg.2858"/>
<dbReference type="HOGENOM" id="CLU_016274_1_1_5"/>
<name>S5YEJ8_PARAH</name>
<dbReference type="OrthoDB" id="63487at2"/>
<evidence type="ECO:0000313" key="2">
    <source>
        <dbReference type="EMBL" id="AGT09908.1"/>
    </source>
</evidence>
<dbReference type="InterPro" id="IPR043129">
    <property type="entry name" value="ATPase_NBD"/>
</dbReference>
<dbReference type="InterPro" id="IPR002731">
    <property type="entry name" value="ATPase_BadF"/>
</dbReference>
<dbReference type="AlphaFoldDB" id="S5YEJ8"/>
<organism evidence="2 3">
    <name type="scientific">Paracoccus aminophilus JCM 7686</name>
    <dbReference type="NCBI Taxonomy" id="1367847"/>
    <lineage>
        <taxon>Bacteria</taxon>
        <taxon>Pseudomonadati</taxon>
        <taxon>Pseudomonadota</taxon>
        <taxon>Alphaproteobacteria</taxon>
        <taxon>Rhodobacterales</taxon>
        <taxon>Paracoccaceae</taxon>
        <taxon>Paracoccus</taxon>
    </lineage>
</organism>
<dbReference type="Gene3D" id="3.30.420.40">
    <property type="match status" value="2"/>
</dbReference>
<protein>
    <submittedName>
        <fullName evidence="2">ATPase, BadF/BadG/BcrA/BcrD type</fullName>
    </submittedName>
</protein>
<dbReference type="InterPro" id="IPR052519">
    <property type="entry name" value="Euk-type_GlcNAc_Kinase"/>
</dbReference>
<dbReference type="STRING" id="1367847.JCM7686_2852"/>
<dbReference type="RefSeq" id="WP_020951546.1">
    <property type="nucleotide sequence ID" value="NC_022041.1"/>
</dbReference>
<dbReference type="PANTHER" id="PTHR43190">
    <property type="entry name" value="N-ACETYL-D-GLUCOSAMINE KINASE"/>
    <property type="match status" value="1"/>
</dbReference>
<dbReference type="KEGG" id="pami:JCM7686_2852"/>
<accession>S5YEJ8</accession>
<evidence type="ECO:0000313" key="3">
    <source>
        <dbReference type="Proteomes" id="UP000015480"/>
    </source>
</evidence>